<organism evidence="3">
    <name type="scientific">Oryza nivara</name>
    <name type="common">Indian wild rice</name>
    <name type="synonym">Oryza sativa f. spontanea</name>
    <dbReference type="NCBI Taxonomy" id="4536"/>
    <lineage>
        <taxon>Eukaryota</taxon>
        <taxon>Viridiplantae</taxon>
        <taxon>Streptophyta</taxon>
        <taxon>Embryophyta</taxon>
        <taxon>Tracheophyta</taxon>
        <taxon>Spermatophyta</taxon>
        <taxon>Magnoliopsida</taxon>
        <taxon>Liliopsida</taxon>
        <taxon>Poales</taxon>
        <taxon>Poaceae</taxon>
        <taxon>BOP clade</taxon>
        <taxon>Oryzoideae</taxon>
        <taxon>Oryzeae</taxon>
        <taxon>Oryzinae</taxon>
        <taxon>Oryza</taxon>
    </lineage>
</organism>
<protein>
    <submittedName>
        <fullName evidence="3">Uncharacterized protein</fullName>
    </submittedName>
</protein>
<feature type="transmembrane region" description="Helical" evidence="2">
    <location>
        <begin position="289"/>
        <end position="311"/>
    </location>
</feature>
<keyword evidence="2" id="KW-0472">Membrane</keyword>
<dbReference type="HOGENOM" id="CLU_615926_0_0_1"/>
<feature type="region of interest" description="Disordered" evidence="1">
    <location>
        <begin position="320"/>
        <end position="373"/>
    </location>
</feature>
<dbReference type="OMA" id="NAVVCHA"/>
<dbReference type="EnsemblPlants" id="ONIVA09G00290.1">
    <property type="protein sequence ID" value="ONIVA09G00290.1"/>
    <property type="gene ID" value="ONIVA09G00290"/>
</dbReference>
<feature type="compositionally biased region" description="Basic residues" evidence="1">
    <location>
        <begin position="331"/>
        <end position="342"/>
    </location>
</feature>
<feature type="compositionally biased region" description="Pro residues" evidence="1">
    <location>
        <begin position="40"/>
        <end position="49"/>
    </location>
</feature>
<accession>A0A0E0IG24</accession>
<dbReference type="Proteomes" id="UP000006591">
    <property type="component" value="Chromosome 9"/>
</dbReference>
<dbReference type="Gramene" id="ONIVA09G00290.1">
    <property type="protein sequence ID" value="ONIVA09G00290.1"/>
    <property type="gene ID" value="ONIVA09G00290"/>
</dbReference>
<evidence type="ECO:0000256" key="2">
    <source>
        <dbReference type="SAM" id="Phobius"/>
    </source>
</evidence>
<evidence type="ECO:0000313" key="3">
    <source>
        <dbReference type="EnsemblPlants" id="ONIVA09G00290.1"/>
    </source>
</evidence>
<feature type="region of interest" description="Disordered" evidence="1">
    <location>
        <begin position="104"/>
        <end position="127"/>
    </location>
</feature>
<feature type="region of interest" description="Disordered" evidence="1">
    <location>
        <begin position="37"/>
        <end position="76"/>
    </location>
</feature>
<feature type="compositionally biased region" description="Low complexity" evidence="1">
    <location>
        <begin position="50"/>
        <end position="70"/>
    </location>
</feature>
<reference evidence="3" key="2">
    <citation type="submission" date="2018-04" db="EMBL/GenBank/DDBJ databases">
        <title>OnivRS2 (Oryza nivara Reference Sequence Version 2).</title>
        <authorList>
            <person name="Zhang J."/>
            <person name="Kudrna D."/>
            <person name="Lee S."/>
            <person name="Talag J."/>
            <person name="Rajasekar S."/>
            <person name="Welchert J."/>
            <person name="Hsing Y.-I."/>
            <person name="Wing R.A."/>
        </authorList>
    </citation>
    <scope>NUCLEOTIDE SEQUENCE [LARGE SCALE GENOMIC DNA]</scope>
    <source>
        <strain evidence="3">SL10</strain>
    </source>
</reference>
<keyword evidence="2" id="KW-1133">Transmembrane helix</keyword>
<feature type="compositionally biased region" description="Pro residues" evidence="1">
    <location>
        <begin position="214"/>
        <end position="224"/>
    </location>
</feature>
<evidence type="ECO:0000313" key="4">
    <source>
        <dbReference type="Proteomes" id="UP000006591"/>
    </source>
</evidence>
<name>A0A0E0IG24_ORYNI</name>
<evidence type="ECO:0000256" key="1">
    <source>
        <dbReference type="SAM" id="MobiDB-lite"/>
    </source>
</evidence>
<sequence length="445" mass="47227">MLHHHPASADMRDHYTGTPRQPDFVRRRLHRTHRQLLLAPRPPPSPPIAPRRAVSSSSTIQPLPTCGTTAPAPPAGQPSCAVDCTAPTGSSSSHRARLHHRQSRLVAPCRPPPPPATPHRARPASSTTGCASLRQAGVPLPAAPPRAKPASAAASRACTCRAGLRALLRSLLRRPNAVVCHASPASRPRRRPFPIIDTASAPTPGHLPLHRLTPSPPPHPPPSPATAAAVSHVRHAGNLLQLQPPATGLSQGRHVLRPNPAWGHQIQARDCQIRDHRHRILGLRHHRRSVVTIFVGIVVLASIAVPGTIAIPAARTTQSTRDLPLSDMQPRRRRHSCHRRGSSKPPPSPSSPSFSSPVATLPNPAEPRGSSGHRRAIAVPATAAVAMPASIPAVSRHPLGGSPGHSCTKLARNPAAAVLAAVWLCRRLLGRRRGSGGRRWRGAAG</sequence>
<feature type="region of interest" description="Disordered" evidence="1">
    <location>
        <begin position="183"/>
        <end position="227"/>
    </location>
</feature>
<keyword evidence="2" id="KW-0812">Transmembrane</keyword>
<dbReference type="AlphaFoldDB" id="A0A0E0IG24"/>
<keyword evidence="4" id="KW-1185">Reference proteome</keyword>
<feature type="region of interest" description="Disordered" evidence="1">
    <location>
        <begin position="1"/>
        <end position="21"/>
    </location>
</feature>
<proteinExistence type="predicted"/>
<reference evidence="3" key="1">
    <citation type="submission" date="2015-04" db="UniProtKB">
        <authorList>
            <consortium name="EnsemblPlants"/>
        </authorList>
    </citation>
    <scope>IDENTIFICATION</scope>
    <source>
        <strain evidence="3">SL10</strain>
    </source>
</reference>